<proteinExistence type="predicted"/>
<evidence type="ECO:0000259" key="6">
    <source>
        <dbReference type="PROSITE" id="PS50045"/>
    </source>
</evidence>
<evidence type="ECO:0000256" key="2">
    <source>
        <dbReference type="ARBA" id="ARBA00022840"/>
    </source>
</evidence>
<dbReference type="PROSITE" id="PS00688">
    <property type="entry name" value="SIGMA54_INTERACT_3"/>
    <property type="match status" value="1"/>
</dbReference>
<dbReference type="OrthoDB" id="5288224at2"/>
<evidence type="ECO:0000256" key="4">
    <source>
        <dbReference type="ARBA" id="ARBA00023125"/>
    </source>
</evidence>
<dbReference type="InterPro" id="IPR025944">
    <property type="entry name" value="Sigma_54_int_dom_CS"/>
</dbReference>
<dbReference type="InterPro" id="IPR058031">
    <property type="entry name" value="AAA_lid_NorR"/>
</dbReference>
<dbReference type="InterPro" id="IPR009057">
    <property type="entry name" value="Homeodomain-like_sf"/>
</dbReference>
<dbReference type="SUPFAM" id="SSF46689">
    <property type="entry name" value="Homeodomain-like"/>
    <property type="match status" value="1"/>
</dbReference>
<organism evidence="7 8">
    <name type="scientific">Sulfurifustis variabilis</name>
    <dbReference type="NCBI Taxonomy" id="1675686"/>
    <lineage>
        <taxon>Bacteria</taxon>
        <taxon>Pseudomonadati</taxon>
        <taxon>Pseudomonadota</taxon>
        <taxon>Gammaproteobacteria</taxon>
        <taxon>Acidiferrobacterales</taxon>
        <taxon>Acidiferrobacteraceae</taxon>
        <taxon>Sulfurifustis</taxon>
    </lineage>
</organism>
<dbReference type="Pfam" id="PF18546">
    <property type="entry name" value="MetOD1"/>
    <property type="match status" value="1"/>
</dbReference>
<feature type="domain" description="Sigma-54 factor interaction" evidence="6">
    <location>
        <begin position="213"/>
        <end position="442"/>
    </location>
</feature>
<dbReference type="InterPro" id="IPR025662">
    <property type="entry name" value="Sigma_54_int_dom_ATP-bd_1"/>
</dbReference>
<dbReference type="Gene3D" id="1.10.8.60">
    <property type="match status" value="1"/>
</dbReference>
<dbReference type="Gene3D" id="1.10.10.60">
    <property type="entry name" value="Homeodomain-like"/>
    <property type="match status" value="1"/>
</dbReference>
<dbReference type="PRINTS" id="PR01590">
    <property type="entry name" value="HTHFIS"/>
</dbReference>
<evidence type="ECO:0000313" key="8">
    <source>
        <dbReference type="Proteomes" id="UP000218899"/>
    </source>
</evidence>
<dbReference type="InterPro" id="IPR002197">
    <property type="entry name" value="HTH_Fis"/>
</dbReference>
<evidence type="ECO:0000313" key="7">
    <source>
        <dbReference type="EMBL" id="BAU49745.1"/>
    </source>
</evidence>
<dbReference type="CDD" id="cd00009">
    <property type="entry name" value="AAA"/>
    <property type="match status" value="1"/>
</dbReference>
<dbReference type="SUPFAM" id="SSF52540">
    <property type="entry name" value="P-loop containing nucleoside triphosphate hydrolases"/>
    <property type="match status" value="1"/>
</dbReference>
<evidence type="ECO:0000256" key="1">
    <source>
        <dbReference type="ARBA" id="ARBA00022741"/>
    </source>
</evidence>
<keyword evidence="4" id="KW-0238">DNA-binding</keyword>
<protein>
    <submittedName>
        <fullName evidence="7">Fis family transcriptional regulator</fullName>
    </submittedName>
</protein>
<keyword evidence="3" id="KW-0805">Transcription regulation</keyword>
<dbReference type="PANTHER" id="PTHR32071:SF117">
    <property type="entry name" value="PTS-DEPENDENT DIHYDROXYACETONE KINASE OPERON REGULATORY PROTEIN-RELATED"/>
    <property type="match status" value="1"/>
</dbReference>
<evidence type="ECO:0000256" key="3">
    <source>
        <dbReference type="ARBA" id="ARBA00023015"/>
    </source>
</evidence>
<keyword evidence="5" id="KW-0804">Transcription</keyword>
<accession>A0A1C7AEX6</accession>
<dbReference type="GO" id="GO:0006355">
    <property type="term" value="P:regulation of DNA-templated transcription"/>
    <property type="evidence" value="ECO:0007669"/>
    <property type="project" value="InterPro"/>
</dbReference>
<dbReference type="SMART" id="SM00382">
    <property type="entry name" value="AAA"/>
    <property type="match status" value="1"/>
</dbReference>
<dbReference type="PROSITE" id="PS00676">
    <property type="entry name" value="SIGMA54_INTERACT_2"/>
    <property type="match status" value="1"/>
</dbReference>
<dbReference type="Pfam" id="PF02954">
    <property type="entry name" value="HTH_8"/>
    <property type="match status" value="1"/>
</dbReference>
<reference evidence="7 8" key="1">
    <citation type="submission" date="2015-08" db="EMBL/GenBank/DDBJ databases">
        <title>Complete genome sequence of Sulfurifustis variabilis.</title>
        <authorList>
            <person name="Miura A."/>
            <person name="Kojima H."/>
            <person name="Fukui M."/>
        </authorList>
    </citation>
    <scope>NUCLEOTIDE SEQUENCE [LARGE SCALE GENOMIC DNA]</scope>
    <source>
        <strain evidence="8">skN76</strain>
    </source>
</reference>
<dbReference type="InterPro" id="IPR003593">
    <property type="entry name" value="AAA+_ATPase"/>
</dbReference>
<dbReference type="InterPro" id="IPR025943">
    <property type="entry name" value="Sigma_54_int_dom_ATP-bd_2"/>
</dbReference>
<dbReference type="FunFam" id="3.40.50.300:FF:000006">
    <property type="entry name" value="DNA-binding transcriptional regulator NtrC"/>
    <property type="match status" value="1"/>
</dbReference>
<keyword evidence="2" id="KW-0067">ATP-binding</keyword>
<dbReference type="InterPro" id="IPR041359">
    <property type="entry name" value="MetOD1"/>
</dbReference>
<dbReference type="Pfam" id="PF00158">
    <property type="entry name" value="Sigma54_activat"/>
    <property type="match status" value="1"/>
</dbReference>
<dbReference type="PANTHER" id="PTHR32071">
    <property type="entry name" value="TRANSCRIPTIONAL REGULATORY PROTEIN"/>
    <property type="match status" value="1"/>
</dbReference>
<keyword evidence="1" id="KW-0547">Nucleotide-binding</keyword>
<name>A0A1C7AEX6_9GAMM</name>
<dbReference type="Proteomes" id="UP000218899">
    <property type="component" value="Chromosome"/>
</dbReference>
<evidence type="ECO:0000256" key="5">
    <source>
        <dbReference type="ARBA" id="ARBA00023163"/>
    </source>
</evidence>
<dbReference type="EMBL" id="AP014936">
    <property type="protein sequence ID" value="BAU49745.1"/>
    <property type="molecule type" value="Genomic_DNA"/>
</dbReference>
<sequence length="541" mass="59656">MYTKPPTKLNAISFLQSFATQSVKIANQLGCASCGSRLNLIEHLGLSASGCFEQACREQAGLKGGLSPDQYADVIVSLKNQIGGNFSRASSEAGVVRVINTRCPFGDAVKEAPELCRMTASVFGGIAARNFGYAKVELKKRIANNDGGCEVCVYLDRTKAAGREGDEYQVEGNTIVSRSASLEAVVRVEEKMRQAWCSSHQDKSSSAYPRPKIVAESTAMRRALECAERVAPTTAAVLIWGETGVGKEIIARAVHALSGRATREFIAVNCGAIPENLIESQLFGHEKGAFTGAYQVHHGLFERAEGGTLFLDEINSLPLAAQGRLLRVLQEGEYERVGGKHVLRADVRIIAAANRGLDQMVKSGEFRQDLYYRLNVVPIHIPPLRERRDDISVLTDHILRKLAAKHGLPSKTLSERSWIRAMTYEWPGNVRELENVLERSFLFATGPVIEDMLVDTERFSHEREAAPDELVLRSMKRRAAMEIEGRVLREVLLRCEGNVSAAAREMGITPRAVHQKLKSHRIDPMLYRKRALHEAGAHVSS</sequence>
<dbReference type="GO" id="GO:0005524">
    <property type="term" value="F:ATP binding"/>
    <property type="evidence" value="ECO:0007669"/>
    <property type="project" value="UniProtKB-KW"/>
</dbReference>
<dbReference type="InterPro" id="IPR002078">
    <property type="entry name" value="Sigma_54_int"/>
</dbReference>
<dbReference type="AlphaFoldDB" id="A0A1C7AEX6"/>
<dbReference type="Pfam" id="PF25601">
    <property type="entry name" value="AAA_lid_14"/>
    <property type="match status" value="1"/>
</dbReference>
<dbReference type="InterPro" id="IPR027417">
    <property type="entry name" value="P-loop_NTPase"/>
</dbReference>
<dbReference type="PROSITE" id="PS00675">
    <property type="entry name" value="SIGMA54_INTERACT_1"/>
    <property type="match status" value="1"/>
</dbReference>
<dbReference type="GO" id="GO:0043565">
    <property type="term" value="F:sequence-specific DNA binding"/>
    <property type="evidence" value="ECO:0007669"/>
    <property type="project" value="InterPro"/>
</dbReference>
<dbReference type="KEGG" id="sva:SVA_3197"/>
<dbReference type="RefSeq" id="WP_096462111.1">
    <property type="nucleotide sequence ID" value="NZ_AP014936.1"/>
</dbReference>
<gene>
    <name evidence="7" type="ORF">SVA_3197</name>
</gene>
<keyword evidence="8" id="KW-1185">Reference proteome</keyword>
<dbReference type="PROSITE" id="PS50045">
    <property type="entry name" value="SIGMA54_INTERACT_4"/>
    <property type="match status" value="1"/>
</dbReference>
<dbReference type="Gene3D" id="3.40.50.300">
    <property type="entry name" value="P-loop containing nucleotide triphosphate hydrolases"/>
    <property type="match status" value="1"/>
</dbReference>